<reference evidence="2" key="1">
    <citation type="journal article" date="2020" name="Nature">
        <title>Giant virus diversity and host interactions through global metagenomics.</title>
        <authorList>
            <person name="Schulz F."/>
            <person name="Roux S."/>
            <person name="Paez-Espino D."/>
            <person name="Jungbluth S."/>
            <person name="Walsh D.A."/>
            <person name="Denef V.J."/>
            <person name="McMahon K.D."/>
            <person name="Konstantinidis K.T."/>
            <person name="Eloe-Fadrosh E.A."/>
            <person name="Kyrpides N.C."/>
            <person name="Woyke T."/>
        </authorList>
    </citation>
    <scope>NUCLEOTIDE SEQUENCE</scope>
    <source>
        <strain evidence="2">GVMAG-M-3300023184-16</strain>
    </source>
</reference>
<feature type="compositionally biased region" description="Basic residues" evidence="1">
    <location>
        <begin position="183"/>
        <end position="193"/>
    </location>
</feature>
<dbReference type="EMBL" id="MN740015">
    <property type="protein sequence ID" value="QHT83994.1"/>
    <property type="molecule type" value="Genomic_DNA"/>
</dbReference>
<dbReference type="AlphaFoldDB" id="A0A6C0HU38"/>
<accession>A0A6C0HU38</accession>
<name>A0A6C0HU38_9ZZZZ</name>
<feature type="compositionally biased region" description="Acidic residues" evidence="1">
    <location>
        <begin position="152"/>
        <end position="179"/>
    </location>
</feature>
<evidence type="ECO:0000313" key="2">
    <source>
        <dbReference type="EMBL" id="QHT83994.1"/>
    </source>
</evidence>
<organism evidence="2">
    <name type="scientific">viral metagenome</name>
    <dbReference type="NCBI Taxonomy" id="1070528"/>
    <lineage>
        <taxon>unclassified sequences</taxon>
        <taxon>metagenomes</taxon>
        <taxon>organismal metagenomes</taxon>
    </lineage>
</organism>
<feature type="region of interest" description="Disordered" evidence="1">
    <location>
        <begin position="152"/>
        <end position="257"/>
    </location>
</feature>
<sequence length="257" mass="29937">MPVILIVERSGNIKETNIKLFEEEQLYKKAGFKTPNDFGEVAVFLESHYQIHVYGKNKGKAGQENKYDFPPPIDITLFFGNCVLVHKNSEGKVLDLSLNEWEKIYEKLFGGFEDIEDSSEEEEMDEEEMKIMMDPNTKFTKEGYVKDDFIVDDDELDDDELDDDEDEDDYDDTDENDDDSIPKKKTVVKKTKKAFKEEEVVKVKKQRKPYTKATVSSEKVKKTAEKKSKKAQISNEESEKDARTDLIDELEEEEYFQ</sequence>
<proteinExistence type="predicted"/>
<evidence type="ECO:0000256" key="1">
    <source>
        <dbReference type="SAM" id="MobiDB-lite"/>
    </source>
</evidence>
<protein>
    <submittedName>
        <fullName evidence="2">Uncharacterized protein</fullName>
    </submittedName>
</protein>
<feature type="compositionally biased region" description="Acidic residues" evidence="1">
    <location>
        <begin position="247"/>
        <end position="257"/>
    </location>
</feature>